<dbReference type="OrthoDB" id="9796789at2"/>
<organism evidence="7 8">
    <name type="scientific">Pseudoduganella buxea</name>
    <dbReference type="NCBI Taxonomy" id="1949069"/>
    <lineage>
        <taxon>Bacteria</taxon>
        <taxon>Pseudomonadati</taxon>
        <taxon>Pseudomonadota</taxon>
        <taxon>Betaproteobacteria</taxon>
        <taxon>Burkholderiales</taxon>
        <taxon>Oxalobacteraceae</taxon>
        <taxon>Telluria group</taxon>
        <taxon>Pseudoduganella</taxon>
    </lineage>
</organism>
<dbReference type="GO" id="GO:0005576">
    <property type="term" value="C:extracellular region"/>
    <property type="evidence" value="ECO:0007669"/>
    <property type="project" value="UniProtKB-SubCell"/>
</dbReference>
<evidence type="ECO:0000313" key="7">
    <source>
        <dbReference type="EMBL" id="MTV55250.1"/>
    </source>
</evidence>
<dbReference type="Gene3D" id="6.10.10.10">
    <property type="entry name" value="Flagellar export chaperone, C-terminal domain"/>
    <property type="match status" value="1"/>
</dbReference>
<reference evidence="6" key="1">
    <citation type="journal article" date="2014" name="Int. J. Syst. Evol. Microbiol.">
        <title>Complete genome of a new Firmicutes species belonging to the dominant human colonic microbiota ('Ruminococcus bicirculans') reveals two chromosomes and a selective capacity to utilize plant glucans.</title>
        <authorList>
            <consortium name="NISC Comparative Sequencing Program"/>
            <person name="Wegmann U."/>
            <person name="Louis P."/>
            <person name="Goesmann A."/>
            <person name="Henrissat B."/>
            <person name="Duncan S.H."/>
            <person name="Flint H.J."/>
        </authorList>
    </citation>
    <scope>NUCLEOTIDE SEQUENCE</scope>
    <source>
        <strain evidence="6">CGMCC 1.15931</strain>
    </source>
</reference>
<gene>
    <name evidence="6" type="primary">fliC</name>
    <name evidence="6" type="ORF">GCM10011572_16160</name>
    <name evidence="7" type="ORF">GM672_21210</name>
</gene>
<keyword evidence="9" id="KW-1185">Reference proteome</keyword>
<comment type="function">
    <text evidence="3">Flagellin is the subunit protein which polymerizes to form the filaments of bacterial flagella.</text>
</comment>
<feature type="domain" description="Flagellin N-terminal" evidence="4">
    <location>
        <begin position="5"/>
        <end position="142"/>
    </location>
</feature>
<sequence>MPLSINNNVNSLFAQRALGRAGADLSASLQRLSSGLRINSAKDDAAGLAISQRMGAQLRGLSQAGRNINDGISLTQTAESAIGQIGDNFQRIRELAVQAASDTNSSSDRAVIQREADELVMENYRIATDTNFNGLKLLDGSFNGALQIGHRAGDVLMLNLPSMFKQNSSGGFAEDPISLASHADATLALTYLDGQLANINLQRAKLGATQNRLTFAYENVQSMSGNLAESRSRIVDTDFAAEATNLTRSQILQQAASAMLAQANSLPNQILQLLR</sequence>
<dbReference type="RefSeq" id="WP_155472525.1">
    <property type="nucleotide sequence ID" value="NZ_BMKG01000005.1"/>
</dbReference>
<evidence type="ECO:0000256" key="3">
    <source>
        <dbReference type="RuleBase" id="RU362073"/>
    </source>
</evidence>
<dbReference type="PRINTS" id="PR00207">
    <property type="entry name" value="FLAGELLIN"/>
</dbReference>
<dbReference type="EMBL" id="BMKG01000005">
    <property type="protein sequence ID" value="GGB94968.1"/>
    <property type="molecule type" value="Genomic_DNA"/>
</dbReference>
<evidence type="ECO:0000313" key="8">
    <source>
        <dbReference type="Proteomes" id="UP000430634"/>
    </source>
</evidence>
<evidence type="ECO:0000256" key="1">
    <source>
        <dbReference type="ARBA" id="ARBA00005709"/>
    </source>
</evidence>
<keyword evidence="7" id="KW-0282">Flagellum</keyword>
<keyword evidence="7" id="KW-0969">Cilium</keyword>
<comment type="subcellular location">
    <subcellularLocation>
        <location evidence="3">Secreted</location>
    </subcellularLocation>
    <subcellularLocation>
        <location evidence="3">Bacterial flagellum</location>
    </subcellularLocation>
</comment>
<dbReference type="Proteomes" id="UP000622638">
    <property type="component" value="Unassembled WGS sequence"/>
</dbReference>
<evidence type="ECO:0000313" key="6">
    <source>
        <dbReference type="EMBL" id="GGB94968.1"/>
    </source>
</evidence>
<dbReference type="Pfam" id="PF00669">
    <property type="entry name" value="Flagellin_N"/>
    <property type="match status" value="1"/>
</dbReference>
<dbReference type="Pfam" id="PF00700">
    <property type="entry name" value="Flagellin_C"/>
    <property type="match status" value="1"/>
</dbReference>
<dbReference type="InterPro" id="IPR042187">
    <property type="entry name" value="Flagellin_C_sub2"/>
</dbReference>
<reference evidence="7 8" key="3">
    <citation type="submission" date="2019-11" db="EMBL/GenBank/DDBJ databases">
        <title>Type strains purchased from KCTC, JCM and DSMZ.</title>
        <authorList>
            <person name="Lu H."/>
        </authorList>
    </citation>
    <scope>NUCLEOTIDE SEQUENCE [LARGE SCALE GENOMIC DNA]</scope>
    <source>
        <strain evidence="7 8">KCTC 52429</strain>
    </source>
</reference>
<dbReference type="Gene3D" id="1.20.1330.10">
    <property type="entry name" value="f41 fragment of flagellin, N-terminal domain"/>
    <property type="match status" value="2"/>
</dbReference>
<dbReference type="EMBL" id="WNKZ01000076">
    <property type="protein sequence ID" value="MTV55250.1"/>
    <property type="molecule type" value="Genomic_DNA"/>
</dbReference>
<dbReference type="InterPro" id="IPR001492">
    <property type="entry name" value="Flagellin"/>
</dbReference>
<dbReference type="GO" id="GO:0005198">
    <property type="term" value="F:structural molecule activity"/>
    <property type="evidence" value="ECO:0007669"/>
    <property type="project" value="UniProtKB-UniRule"/>
</dbReference>
<dbReference type="SUPFAM" id="SSF64518">
    <property type="entry name" value="Phase 1 flagellin"/>
    <property type="match status" value="1"/>
</dbReference>
<keyword evidence="7" id="KW-0966">Cell projection</keyword>
<evidence type="ECO:0000259" key="4">
    <source>
        <dbReference type="Pfam" id="PF00669"/>
    </source>
</evidence>
<dbReference type="GO" id="GO:0009288">
    <property type="term" value="C:bacterial-type flagellum"/>
    <property type="evidence" value="ECO:0007669"/>
    <property type="project" value="UniProtKB-SubCell"/>
</dbReference>
<dbReference type="Proteomes" id="UP000430634">
    <property type="component" value="Unassembled WGS sequence"/>
</dbReference>
<evidence type="ECO:0000259" key="5">
    <source>
        <dbReference type="Pfam" id="PF00700"/>
    </source>
</evidence>
<evidence type="ECO:0000313" key="9">
    <source>
        <dbReference type="Proteomes" id="UP000622638"/>
    </source>
</evidence>
<accession>A0A6I3T0X4</accession>
<feature type="domain" description="Flagellin C-terminal" evidence="5">
    <location>
        <begin position="190"/>
        <end position="274"/>
    </location>
</feature>
<reference evidence="6" key="4">
    <citation type="submission" date="2024-05" db="EMBL/GenBank/DDBJ databases">
        <authorList>
            <person name="Sun Q."/>
            <person name="Zhou Y."/>
        </authorList>
    </citation>
    <scope>NUCLEOTIDE SEQUENCE</scope>
    <source>
        <strain evidence="6">CGMCC 1.15931</strain>
    </source>
</reference>
<protein>
    <recommendedName>
        <fullName evidence="3">Flagellin</fullName>
    </recommendedName>
</protein>
<keyword evidence="2 3" id="KW-0975">Bacterial flagellum</keyword>
<comment type="similarity">
    <text evidence="1 3">Belongs to the bacterial flagellin family.</text>
</comment>
<reference evidence="9" key="2">
    <citation type="journal article" date="2019" name="Int. J. Syst. Evol. Microbiol.">
        <title>The Global Catalogue of Microorganisms (GCM) 10K type strain sequencing project: providing services to taxonomists for standard genome sequencing and annotation.</title>
        <authorList>
            <consortium name="The Broad Institute Genomics Platform"/>
            <consortium name="The Broad Institute Genome Sequencing Center for Infectious Disease"/>
            <person name="Wu L."/>
            <person name="Ma J."/>
        </authorList>
    </citation>
    <scope>NUCLEOTIDE SEQUENCE [LARGE SCALE GENOMIC DNA]</scope>
    <source>
        <strain evidence="9">CGMCC 1.15931</strain>
    </source>
</reference>
<dbReference type="PANTHER" id="PTHR42792">
    <property type="entry name" value="FLAGELLIN"/>
    <property type="match status" value="1"/>
</dbReference>
<dbReference type="PANTHER" id="PTHR42792:SF2">
    <property type="entry name" value="FLAGELLIN"/>
    <property type="match status" value="1"/>
</dbReference>
<name>A0A6I3T0X4_9BURK</name>
<proteinExistence type="inferred from homology"/>
<dbReference type="InterPro" id="IPR001029">
    <property type="entry name" value="Flagellin_N"/>
</dbReference>
<comment type="caution">
    <text evidence="7">The sequence shown here is derived from an EMBL/GenBank/DDBJ whole genome shotgun (WGS) entry which is preliminary data.</text>
</comment>
<keyword evidence="3" id="KW-0964">Secreted</keyword>
<dbReference type="Gene3D" id="6.10.280.190">
    <property type="match status" value="1"/>
</dbReference>
<dbReference type="InterPro" id="IPR046358">
    <property type="entry name" value="Flagellin_C"/>
</dbReference>
<dbReference type="AlphaFoldDB" id="A0A6I3T0X4"/>
<evidence type="ECO:0000256" key="2">
    <source>
        <dbReference type="ARBA" id="ARBA00023143"/>
    </source>
</evidence>